<evidence type="ECO:0000256" key="1">
    <source>
        <dbReference type="ARBA" id="ARBA00000223"/>
    </source>
</evidence>
<dbReference type="SUPFAM" id="SSF102546">
    <property type="entry name" value="RbsD-like"/>
    <property type="match status" value="1"/>
</dbReference>
<comment type="caution">
    <text evidence="4">The sequence shown here is derived from an EMBL/GenBank/DDBJ whole genome shotgun (WGS) entry which is preliminary data.</text>
</comment>
<evidence type="ECO:0000313" key="5">
    <source>
        <dbReference type="Proteomes" id="UP001500618"/>
    </source>
</evidence>
<evidence type="ECO:0000256" key="3">
    <source>
        <dbReference type="ARBA" id="ARBA00036324"/>
    </source>
</evidence>
<evidence type="ECO:0000313" key="4">
    <source>
        <dbReference type="EMBL" id="GAA1698845.1"/>
    </source>
</evidence>
<dbReference type="EMBL" id="BAAANY010000021">
    <property type="protein sequence ID" value="GAA1698845.1"/>
    <property type="molecule type" value="Genomic_DNA"/>
</dbReference>
<name>A0ABN2I5V7_9ACTN</name>
<dbReference type="PANTHER" id="PTHR31690">
    <property type="entry name" value="FUCOSE MUTAROTASE"/>
    <property type="match status" value="1"/>
</dbReference>
<gene>
    <name evidence="4" type="ORF">GCM10009765_55340</name>
</gene>
<dbReference type="InterPro" id="IPR023750">
    <property type="entry name" value="RbsD-like_sf"/>
</dbReference>
<comment type="catalytic activity">
    <reaction evidence="3">
        <text>alpha-L-fucose = beta-L-fucose</text>
        <dbReference type="Rhea" id="RHEA:25580"/>
        <dbReference type="ChEBI" id="CHEBI:42548"/>
        <dbReference type="ChEBI" id="CHEBI:42589"/>
        <dbReference type="EC" id="5.1.3.29"/>
    </reaction>
</comment>
<keyword evidence="2" id="KW-0413">Isomerase</keyword>
<organism evidence="4 5">
    <name type="scientific">Fodinicola feengrottensis</name>
    <dbReference type="NCBI Taxonomy" id="435914"/>
    <lineage>
        <taxon>Bacteria</taxon>
        <taxon>Bacillati</taxon>
        <taxon>Actinomycetota</taxon>
        <taxon>Actinomycetes</taxon>
        <taxon>Mycobacteriales</taxon>
        <taxon>Fodinicola</taxon>
    </lineage>
</organism>
<dbReference type="Pfam" id="PF05025">
    <property type="entry name" value="RbsD_FucU"/>
    <property type="match status" value="1"/>
</dbReference>
<dbReference type="InterPro" id="IPR050443">
    <property type="entry name" value="RbsD/FucU_mutarotase"/>
</dbReference>
<sequence>MLKGMDPLLHADLLHVLAAMGHGDEIAVVDANFPAVTMGRRVVRLDGVDVPTAAEAVCTVLPLDRFVDAPIVRMAVVDDPETLPPVQVDAVAGIRRVSGWNVPVGAVSRFEFYDRARAAFAVLVTSEHRLYGCLLLGKGVLPEPTS</sequence>
<comment type="catalytic activity">
    <reaction evidence="1">
        <text>beta-D-ribopyranose = beta-D-ribofuranose</text>
        <dbReference type="Rhea" id="RHEA:25432"/>
        <dbReference type="ChEBI" id="CHEBI:27476"/>
        <dbReference type="ChEBI" id="CHEBI:47002"/>
        <dbReference type="EC" id="5.4.99.62"/>
    </reaction>
</comment>
<protein>
    <submittedName>
        <fullName evidence="4">RbsD/FucU family protein</fullName>
    </submittedName>
</protein>
<dbReference type="RefSeq" id="WP_344313322.1">
    <property type="nucleotide sequence ID" value="NZ_BAAANY010000021.1"/>
</dbReference>
<evidence type="ECO:0000256" key="2">
    <source>
        <dbReference type="ARBA" id="ARBA00023235"/>
    </source>
</evidence>
<keyword evidence="5" id="KW-1185">Reference proteome</keyword>
<proteinExistence type="predicted"/>
<reference evidence="4 5" key="1">
    <citation type="journal article" date="2019" name="Int. J. Syst. Evol. Microbiol.">
        <title>The Global Catalogue of Microorganisms (GCM) 10K type strain sequencing project: providing services to taxonomists for standard genome sequencing and annotation.</title>
        <authorList>
            <consortium name="The Broad Institute Genomics Platform"/>
            <consortium name="The Broad Institute Genome Sequencing Center for Infectious Disease"/>
            <person name="Wu L."/>
            <person name="Ma J."/>
        </authorList>
    </citation>
    <scope>NUCLEOTIDE SEQUENCE [LARGE SCALE GENOMIC DNA]</scope>
    <source>
        <strain evidence="4 5">JCM 14718</strain>
    </source>
</reference>
<dbReference type="Proteomes" id="UP001500618">
    <property type="component" value="Unassembled WGS sequence"/>
</dbReference>
<dbReference type="PANTHER" id="PTHR31690:SF4">
    <property type="entry name" value="FUCOSE MUTAROTASE"/>
    <property type="match status" value="1"/>
</dbReference>
<accession>A0ABN2I5V7</accession>
<dbReference type="InterPro" id="IPR007721">
    <property type="entry name" value="RbsD_FucU"/>
</dbReference>
<dbReference type="Gene3D" id="3.40.1650.10">
    <property type="entry name" value="RbsD-like domain"/>
    <property type="match status" value="1"/>
</dbReference>